<feature type="compositionally biased region" description="Low complexity" evidence="1">
    <location>
        <begin position="256"/>
        <end position="266"/>
    </location>
</feature>
<protein>
    <submittedName>
        <fullName evidence="2">SpoOM family protein</fullName>
    </submittedName>
</protein>
<dbReference type="RefSeq" id="WP_081190246.1">
    <property type="nucleotide sequence ID" value="NZ_MWIH01000002.1"/>
</dbReference>
<dbReference type="PANTHER" id="PTHR40053:SF1">
    <property type="entry name" value="SPORULATION-CONTROL PROTEIN SPO0M"/>
    <property type="match status" value="1"/>
</dbReference>
<proteinExistence type="predicted"/>
<evidence type="ECO:0000313" key="3">
    <source>
        <dbReference type="Proteomes" id="UP000192591"/>
    </source>
</evidence>
<dbReference type="AlphaFoldDB" id="A0A1V9ACP9"/>
<comment type="caution">
    <text evidence="2">The sequence shown here is derived from an EMBL/GenBank/DDBJ whole genome shotgun (WGS) entry which is preliminary data.</text>
</comment>
<evidence type="ECO:0000256" key="1">
    <source>
        <dbReference type="SAM" id="MobiDB-lite"/>
    </source>
</evidence>
<dbReference type="Pfam" id="PF07070">
    <property type="entry name" value="Spo0M"/>
    <property type="match status" value="1"/>
</dbReference>
<dbReference type="PANTHER" id="PTHR40053">
    <property type="entry name" value="SPORULATION-CONTROL PROTEIN SPO0M"/>
    <property type="match status" value="1"/>
</dbReference>
<accession>A0A1V9ACP9</accession>
<dbReference type="InterPro" id="IPR009776">
    <property type="entry name" value="Spore_0_M"/>
</dbReference>
<dbReference type="STRING" id="1962155.B1813_01670"/>
<reference evidence="2 3" key="1">
    <citation type="submission" date="2017-02" db="EMBL/GenBank/DDBJ databases">
        <title>Draft genome of Saccharomonospora sp. 154.</title>
        <authorList>
            <person name="Alonso-Carmona G.S."/>
            <person name="De La Haba R."/>
            <person name="Vera-Gargallo B."/>
            <person name="Sandoval-Trujillo A.H."/>
            <person name="Ramirez-Duran N."/>
            <person name="Ventosa A."/>
        </authorList>
    </citation>
    <scope>NUCLEOTIDE SEQUENCE [LARGE SCALE GENOMIC DNA]</scope>
    <source>
        <strain evidence="2 3">LRS4.154</strain>
    </source>
</reference>
<name>A0A1V9ACP9_SACPI</name>
<organism evidence="2 3">
    <name type="scientific">Saccharomonospora piscinae</name>
    <dbReference type="NCBI Taxonomy" id="687388"/>
    <lineage>
        <taxon>Bacteria</taxon>
        <taxon>Bacillati</taxon>
        <taxon>Actinomycetota</taxon>
        <taxon>Actinomycetes</taxon>
        <taxon>Pseudonocardiales</taxon>
        <taxon>Pseudonocardiaceae</taxon>
        <taxon>Saccharomonospora</taxon>
    </lineage>
</organism>
<sequence>MFKRLLSAFGAGGASVDTVLDSPHALPGQVLTGQVHIEGGGADAVIDEVTLSLLTRVEVEYGSGEHGASGELARVVAARNLRVPSRESVVVPFQLQLPWESPITALEGSPLPGAGVGLRTELVVADAPDEGDLDPVLINPLPSQVAVLRAFGDLGLGLQQAENTGGRLPGMPQGLPFFQELELVPQSGDGFPQVQLTFVTTPQELHVALEANKRGGLFRQDGDHFGRFHAPHGEAEQRDWTPEIGQWLHQVGANGMGAAPGYPGEYGHPGGEPERSGPGVGGVIAGAAAGVVGGMVLGEVVDGVFDGDDVPAVETPDIDAAEFDADDFEEPDFEE</sequence>
<gene>
    <name evidence="2" type="ORF">B1813_01670</name>
</gene>
<dbReference type="EMBL" id="MWIH01000002">
    <property type="protein sequence ID" value="OQO94818.1"/>
    <property type="molecule type" value="Genomic_DNA"/>
</dbReference>
<evidence type="ECO:0000313" key="2">
    <source>
        <dbReference type="EMBL" id="OQO94818.1"/>
    </source>
</evidence>
<dbReference type="Proteomes" id="UP000192591">
    <property type="component" value="Unassembled WGS sequence"/>
</dbReference>
<feature type="region of interest" description="Disordered" evidence="1">
    <location>
        <begin position="255"/>
        <end position="279"/>
    </location>
</feature>
<keyword evidence="3" id="KW-1185">Reference proteome</keyword>